<dbReference type="AlphaFoldDB" id="A0A7X6I2J0"/>
<proteinExistence type="predicted"/>
<protein>
    <submittedName>
        <fullName evidence="2">MarR family transcriptional regulator</fullName>
    </submittedName>
</protein>
<dbReference type="EMBL" id="JAAVMB010000001">
    <property type="protein sequence ID" value="NKC66894.1"/>
    <property type="molecule type" value="Genomic_DNA"/>
</dbReference>
<dbReference type="InterPro" id="IPR036388">
    <property type="entry name" value="WH-like_DNA-bd_sf"/>
</dbReference>
<comment type="caution">
    <text evidence="2">The sequence shown here is derived from an EMBL/GenBank/DDBJ whole genome shotgun (WGS) entry which is preliminary data.</text>
</comment>
<dbReference type="InterPro" id="IPR000835">
    <property type="entry name" value="HTH_MarR-typ"/>
</dbReference>
<dbReference type="InterPro" id="IPR036390">
    <property type="entry name" value="WH_DNA-bd_sf"/>
</dbReference>
<name>A0A7X6I2J0_9ENTE</name>
<reference evidence="2 3" key="1">
    <citation type="submission" date="2020-03" db="EMBL/GenBank/DDBJ databases">
        <title>Bacterial samples isolated from urine from healthy bovine heifers (Gyr breed).</title>
        <authorList>
            <person name="Giannattasio-Ferraz S."/>
            <person name="Maskeri L."/>
            <person name="Penido A."/>
            <person name="Barbosa-Stancioli E.F."/>
            <person name="Putonti C."/>
        </authorList>
    </citation>
    <scope>NUCLEOTIDE SEQUENCE [LARGE SCALE GENOMIC DNA]</scope>
    <source>
        <strain evidence="2 3">UFMG-H7</strain>
    </source>
</reference>
<accession>A0A7X6I2J0</accession>
<evidence type="ECO:0000313" key="2">
    <source>
        <dbReference type="EMBL" id="NKC66894.1"/>
    </source>
</evidence>
<dbReference type="Proteomes" id="UP000521358">
    <property type="component" value="Unassembled WGS sequence"/>
</dbReference>
<feature type="domain" description="HTH marR-type" evidence="1">
    <location>
        <begin position="44"/>
        <end position="88"/>
    </location>
</feature>
<evidence type="ECO:0000313" key="3">
    <source>
        <dbReference type="Proteomes" id="UP000521358"/>
    </source>
</evidence>
<dbReference type="Gene3D" id="1.10.10.10">
    <property type="entry name" value="Winged helix-like DNA-binding domain superfamily/Winged helix DNA-binding domain"/>
    <property type="match status" value="1"/>
</dbReference>
<evidence type="ECO:0000259" key="1">
    <source>
        <dbReference type="Pfam" id="PF12802"/>
    </source>
</evidence>
<dbReference type="RefSeq" id="WP_167806179.1">
    <property type="nucleotide sequence ID" value="NZ_JAAVMB010000001.1"/>
</dbReference>
<dbReference type="SUPFAM" id="SSF46785">
    <property type="entry name" value="Winged helix' DNA-binding domain"/>
    <property type="match status" value="1"/>
</dbReference>
<organism evidence="2 3">
    <name type="scientific">Vagococcus fluvialis</name>
    <dbReference type="NCBI Taxonomy" id="2738"/>
    <lineage>
        <taxon>Bacteria</taxon>
        <taxon>Bacillati</taxon>
        <taxon>Bacillota</taxon>
        <taxon>Bacilli</taxon>
        <taxon>Lactobacillales</taxon>
        <taxon>Enterococcaceae</taxon>
        <taxon>Vagococcus</taxon>
    </lineage>
</organism>
<dbReference type="Pfam" id="PF12802">
    <property type="entry name" value="MarR_2"/>
    <property type="match status" value="1"/>
</dbReference>
<sequence length="123" mass="14001">MNVLEANIFDTMTYLRYGDPLERNQKWLLKKIDTPELQELAENLSILSSQVLNEIARNNNQSAADIANELNFTRGGISQVAKRLIQDDAIFQAHLKLLKGIEKQHFATIRSFNEVEQTASLTI</sequence>
<gene>
    <name evidence="2" type="ORF">HED35_02220</name>
</gene>
<dbReference type="GO" id="GO:0003700">
    <property type="term" value="F:DNA-binding transcription factor activity"/>
    <property type="evidence" value="ECO:0007669"/>
    <property type="project" value="InterPro"/>
</dbReference>